<dbReference type="SUPFAM" id="SSF89447">
    <property type="entry name" value="AbrB/MazE/MraZ-like"/>
    <property type="match status" value="1"/>
</dbReference>
<comment type="caution">
    <text evidence="3">The sequence shown here is derived from an EMBL/GenBank/DDBJ whole genome shotgun (WGS) entry which is preliminary data.</text>
</comment>
<accession>A0ABX0TQT8</accession>
<keyword evidence="4" id="KW-1185">Reference proteome</keyword>
<sequence>MSVPARFRDTIALRCANYRQGSIPADDKQLSIVIAKEMNRLKAYDAIGDQELSADLEASLADLPAAERMAALDDLGRDNVGGATEVSFDSAGRLVLPQLIRDLVGIKDVALFWGNIKHFEIWAPDKAAEAFADQPVNLAILNGLLKEKGLSL</sequence>
<dbReference type="InterPro" id="IPR038619">
    <property type="entry name" value="MraZ_sf"/>
</dbReference>
<evidence type="ECO:0000313" key="3">
    <source>
        <dbReference type="EMBL" id="NIJ07877.1"/>
    </source>
</evidence>
<evidence type="ECO:0000256" key="1">
    <source>
        <dbReference type="PROSITE-ProRule" id="PRU01076"/>
    </source>
</evidence>
<proteinExistence type="predicted"/>
<dbReference type="Pfam" id="PF02381">
    <property type="entry name" value="MraZ"/>
    <property type="match status" value="1"/>
</dbReference>
<organism evidence="3 4">
    <name type="scientific">Sphingomonas vulcanisoli</name>
    <dbReference type="NCBI Taxonomy" id="1658060"/>
    <lineage>
        <taxon>Bacteria</taxon>
        <taxon>Pseudomonadati</taxon>
        <taxon>Pseudomonadota</taxon>
        <taxon>Alphaproteobacteria</taxon>
        <taxon>Sphingomonadales</taxon>
        <taxon>Sphingomonadaceae</taxon>
        <taxon>Sphingomonas</taxon>
    </lineage>
</organism>
<feature type="domain" description="SpoVT-AbrB" evidence="2">
    <location>
        <begin position="83"/>
        <end position="126"/>
    </location>
</feature>
<protein>
    <submittedName>
        <fullName evidence="3">MraZ protein</fullName>
    </submittedName>
</protein>
<dbReference type="RefSeq" id="WP_167072730.1">
    <property type="nucleotide sequence ID" value="NZ_JAAOZC010000003.1"/>
</dbReference>
<name>A0ABX0TQT8_9SPHN</name>
<keyword evidence="1" id="KW-0238">DNA-binding</keyword>
<dbReference type="InterPro" id="IPR037914">
    <property type="entry name" value="SpoVT-AbrB_sf"/>
</dbReference>
<dbReference type="InterPro" id="IPR020603">
    <property type="entry name" value="MraZ_dom"/>
</dbReference>
<evidence type="ECO:0000259" key="2">
    <source>
        <dbReference type="PROSITE" id="PS51740"/>
    </source>
</evidence>
<dbReference type="InterPro" id="IPR035644">
    <property type="entry name" value="MraZ_C"/>
</dbReference>
<dbReference type="PROSITE" id="PS51740">
    <property type="entry name" value="SPOVT_ABRB"/>
    <property type="match status" value="1"/>
</dbReference>
<dbReference type="EMBL" id="JAAOZC010000003">
    <property type="protein sequence ID" value="NIJ07877.1"/>
    <property type="molecule type" value="Genomic_DNA"/>
</dbReference>
<dbReference type="Gene3D" id="3.40.1550.20">
    <property type="entry name" value="Transcriptional regulator MraZ domain"/>
    <property type="match status" value="1"/>
</dbReference>
<evidence type="ECO:0000313" key="4">
    <source>
        <dbReference type="Proteomes" id="UP000727456"/>
    </source>
</evidence>
<dbReference type="Proteomes" id="UP000727456">
    <property type="component" value="Unassembled WGS sequence"/>
</dbReference>
<reference evidence="3 4" key="1">
    <citation type="submission" date="2020-03" db="EMBL/GenBank/DDBJ databases">
        <title>Genomic Encyclopedia of Type Strains, Phase III (KMG-III): the genomes of soil and plant-associated and newly described type strains.</title>
        <authorList>
            <person name="Whitman W."/>
        </authorList>
    </citation>
    <scope>NUCLEOTIDE SEQUENCE [LARGE SCALE GENOMIC DNA]</scope>
    <source>
        <strain evidence="3 4">CECT 8804</strain>
    </source>
</reference>
<dbReference type="InterPro" id="IPR007159">
    <property type="entry name" value="SpoVT-AbrB_dom"/>
</dbReference>
<dbReference type="CDD" id="cd16321">
    <property type="entry name" value="MraZ_C"/>
    <property type="match status" value="1"/>
</dbReference>
<gene>
    <name evidence="3" type="ORF">FHS31_001487</name>
</gene>